<evidence type="ECO:0000313" key="1">
    <source>
        <dbReference type="EMBL" id="MBK1867677.1"/>
    </source>
</evidence>
<evidence type="ECO:0000313" key="2">
    <source>
        <dbReference type="Proteomes" id="UP000616151"/>
    </source>
</evidence>
<dbReference type="EMBL" id="JAENHL010000007">
    <property type="protein sequence ID" value="MBK1867677.1"/>
    <property type="molecule type" value="Genomic_DNA"/>
</dbReference>
<sequence length="186" mass="19632">MNAFTPPIGEILEEGPWLRGDNDVDAPAMAEPFRSAMRRLAAGTSAVTVRQGDEILGLTATSVTSLSLEPPSLLVSIRQQSPVLKAIVAVKAFTVHLLGEDQSHEANVFAGRCGPAPRASQVDWAHAGDDPPRLAGAIGHIDCTVAKLIPVFSHMLVIGTATAVDITPHRPPLVYFDGAFHGLKSS</sequence>
<dbReference type="Proteomes" id="UP000616151">
    <property type="component" value="Unassembled WGS sequence"/>
</dbReference>
<name>A0ACC5R527_9HYPH</name>
<comment type="caution">
    <text evidence="1">The sequence shown here is derived from an EMBL/GenBank/DDBJ whole genome shotgun (WGS) entry which is preliminary data.</text>
</comment>
<accession>A0ACC5R527</accession>
<reference evidence="1" key="1">
    <citation type="submission" date="2021-01" db="EMBL/GenBank/DDBJ databases">
        <authorList>
            <person name="Sun Q."/>
        </authorList>
    </citation>
    <scope>NUCLEOTIDE SEQUENCE</scope>
    <source>
        <strain evidence="1">YIM B02566</strain>
    </source>
</reference>
<gene>
    <name evidence="1" type="ORF">JHL16_15065</name>
</gene>
<organism evidence="1 2">
    <name type="scientific">Taklimakanibacter albus</name>
    <dbReference type="NCBI Taxonomy" id="2800327"/>
    <lineage>
        <taxon>Bacteria</taxon>
        <taxon>Pseudomonadati</taxon>
        <taxon>Pseudomonadota</taxon>
        <taxon>Alphaproteobacteria</taxon>
        <taxon>Hyphomicrobiales</taxon>
        <taxon>Aestuariivirgaceae</taxon>
        <taxon>Taklimakanibacter</taxon>
    </lineage>
</organism>
<protein>
    <submittedName>
        <fullName evidence="1">Flavin reductase</fullName>
    </submittedName>
</protein>
<proteinExistence type="predicted"/>
<keyword evidence="2" id="KW-1185">Reference proteome</keyword>